<dbReference type="GO" id="GO:0006508">
    <property type="term" value="P:proteolysis"/>
    <property type="evidence" value="ECO:0007669"/>
    <property type="project" value="UniProtKB-KW"/>
</dbReference>
<dbReference type="CDD" id="cd19499">
    <property type="entry name" value="RecA-like_ClpB_Hsp104-like"/>
    <property type="match status" value="1"/>
</dbReference>
<organism evidence="5 6">
    <name type="scientific">Ligilactobacillus equi DSM 15833 = JCM 10991</name>
    <dbReference type="NCBI Taxonomy" id="1423740"/>
    <lineage>
        <taxon>Bacteria</taxon>
        <taxon>Bacillati</taxon>
        <taxon>Bacillota</taxon>
        <taxon>Bacilli</taxon>
        <taxon>Lactobacillales</taxon>
        <taxon>Lactobacillaceae</taxon>
        <taxon>Ligilactobacillus</taxon>
    </lineage>
</organism>
<gene>
    <name evidence="5" type="ORF">FC36_GL000276</name>
</gene>
<evidence type="ECO:0000259" key="4">
    <source>
        <dbReference type="SMART" id="SM00382"/>
    </source>
</evidence>
<dbReference type="InterPro" id="IPR001270">
    <property type="entry name" value="ClpA/B"/>
</dbReference>
<dbReference type="Proteomes" id="UP000051048">
    <property type="component" value="Unassembled WGS sequence"/>
</dbReference>
<dbReference type="Pfam" id="PF07724">
    <property type="entry name" value="AAA_2"/>
    <property type="match status" value="1"/>
</dbReference>
<feature type="domain" description="AAA+ ATPase" evidence="4">
    <location>
        <begin position="319"/>
        <end position="492"/>
    </location>
</feature>
<dbReference type="Pfam" id="PF00004">
    <property type="entry name" value="AAA"/>
    <property type="match status" value="1"/>
</dbReference>
<dbReference type="GO" id="GO:0034605">
    <property type="term" value="P:cellular response to heat"/>
    <property type="evidence" value="ECO:0007669"/>
    <property type="project" value="TreeGrafter"/>
</dbReference>
<dbReference type="EMBL" id="AZFH01000010">
    <property type="protein sequence ID" value="KRL84353.1"/>
    <property type="molecule type" value="Genomic_DNA"/>
</dbReference>
<reference evidence="5 6" key="1">
    <citation type="journal article" date="2015" name="Genome Announc.">
        <title>Expanding the biotechnology potential of lactobacilli through comparative genomics of 213 strains and associated genera.</title>
        <authorList>
            <person name="Sun Z."/>
            <person name="Harris H.M."/>
            <person name="McCann A."/>
            <person name="Guo C."/>
            <person name="Argimon S."/>
            <person name="Zhang W."/>
            <person name="Yang X."/>
            <person name="Jeffery I.B."/>
            <person name="Cooney J.C."/>
            <person name="Kagawa T.F."/>
            <person name="Liu W."/>
            <person name="Song Y."/>
            <person name="Salvetti E."/>
            <person name="Wrobel A."/>
            <person name="Rasinkangas P."/>
            <person name="Parkhill J."/>
            <person name="Rea M.C."/>
            <person name="O'Sullivan O."/>
            <person name="Ritari J."/>
            <person name="Douillard F.P."/>
            <person name="Paul Ross R."/>
            <person name="Yang R."/>
            <person name="Briner A.E."/>
            <person name="Felis G.E."/>
            <person name="de Vos W.M."/>
            <person name="Barrangou R."/>
            <person name="Klaenhammer T.R."/>
            <person name="Caufield P.W."/>
            <person name="Cui Y."/>
            <person name="Zhang H."/>
            <person name="O'Toole P.W."/>
        </authorList>
    </citation>
    <scope>NUCLEOTIDE SEQUENCE [LARGE SCALE GENOMIC DNA]</scope>
    <source>
        <strain evidence="5 6">DSM 15833</strain>
    </source>
</reference>
<dbReference type="STRING" id="1423740.FC36_GL000276"/>
<dbReference type="Gene3D" id="3.40.50.300">
    <property type="entry name" value="P-loop containing nucleotide triphosphate hydrolases"/>
    <property type="match status" value="2"/>
</dbReference>
<dbReference type="RefSeq" id="WP_023859286.1">
    <property type="nucleotide sequence ID" value="NZ_AZFH01000010.1"/>
</dbReference>
<dbReference type="PANTHER" id="PTHR11638:SF18">
    <property type="entry name" value="HEAT SHOCK PROTEIN 104"/>
    <property type="match status" value="1"/>
</dbReference>
<dbReference type="AlphaFoldDB" id="A0A0R1TSK9"/>
<dbReference type="InterPro" id="IPR050130">
    <property type="entry name" value="ClpA_ClpB"/>
</dbReference>
<keyword evidence="1" id="KW-0547">Nucleotide-binding</keyword>
<comment type="function">
    <text evidence="3">Part of a stress-induced multi-chaperone system, it is involved in the recovery of the cell from heat-induced damage, in cooperation with DnaK, DnaJ and GrpE. Acts before DnaK, in the processing of protein aggregates. Protein binding stimulates the ATPase activity; ATP hydrolysis unfolds the denatured protein aggregates, which probably helps expose new hydrophobic binding sites on the surface of ClpB-bound aggregates, contributing to the solubilization and refolding of denatured protein aggregates by DnaK.</text>
</comment>
<dbReference type="PRINTS" id="PR00300">
    <property type="entry name" value="CLPPROTEASEA"/>
</dbReference>
<keyword evidence="2" id="KW-0067">ATP-binding</keyword>
<evidence type="ECO:0000313" key="5">
    <source>
        <dbReference type="EMBL" id="KRL84353.1"/>
    </source>
</evidence>
<evidence type="ECO:0000313" key="6">
    <source>
        <dbReference type="Proteomes" id="UP000051048"/>
    </source>
</evidence>
<feature type="domain" description="AAA+ ATPase" evidence="4">
    <location>
        <begin position="45"/>
        <end position="183"/>
    </location>
</feature>
<proteinExistence type="predicted"/>
<accession>A0A0R1TSK9</accession>
<evidence type="ECO:0000256" key="1">
    <source>
        <dbReference type="ARBA" id="ARBA00022741"/>
    </source>
</evidence>
<dbReference type="OrthoDB" id="3170949at2"/>
<dbReference type="PATRIC" id="fig|1423740.3.peg.296"/>
<dbReference type="GO" id="GO:0008233">
    <property type="term" value="F:peptidase activity"/>
    <property type="evidence" value="ECO:0007669"/>
    <property type="project" value="UniProtKB-KW"/>
</dbReference>
<keyword evidence="5" id="KW-0645">Protease</keyword>
<dbReference type="GO" id="GO:0005524">
    <property type="term" value="F:ATP binding"/>
    <property type="evidence" value="ECO:0007669"/>
    <property type="project" value="UniProtKB-KW"/>
</dbReference>
<evidence type="ECO:0000256" key="3">
    <source>
        <dbReference type="ARBA" id="ARBA00025613"/>
    </source>
</evidence>
<dbReference type="InterPro" id="IPR027417">
    <property type="entry name" value="P-loop_NTPase"/>
</dbReference>
<dbReference type="InterPro" id="IPR003959">
    <property type="entry name" value="ATPase_AAA_core"/>
</dbReference>
<sequence>MQPVEKFEKYPVLKKYLTPLEDLPRPLEGRDAQLKDFIYSIHNPLMNNPCLIGNAGTGKTALVQGAKKYLEPHGYFIYELNIVDMQNDSRPLDSLMRDVMLNLKEIAKEDFANDVKNVIFIDEMHILFKIGEGAAAQAMKKDLAASAELGLIFAFATTNEEYQQYVAQDEAFDTRMNFIRLPELSTKVTVNILNNMVNSNRRLLPSGTQMERNILYKIVTYTDRYVQQNSQPRKSMKILDSMLGRVRGGYIFHEKYNLDTENLAEIMRSKVGVNIRWNLDIPKLKEIMNARVLEQFLATEAVTRRLYLSKLHLNNANRPQGSFLFTGPTGTGKTELAKALTEALFGNENHMIRFDMSEYSEPSTVTKLRERLAQAVWETPHNVILIDEIEKAAPECSRLFLQILDDARLSDRHDRVVSFKDSYIIMTTNVAQEVYKGLGENIGVTKKVNEREMAKKLSDYTKLIQTSLEGDSAFPTELINRLDVIVPFAPLTAQVREGIAKKQLAELRQEVFDKTEVVVSFDSKVLEYLVYENSGNDTNRSNGRSIKRQIDAEIASEIAIFIDNNPTTKRVAVGVKGRLVYNDTTHAISTAEIEVGPLRETAMF</sequence>
<dbReference type="InterPro" id="IPR003593">
    <property type="entry name" value="AAA+_ATPase"/>
</dbReference>
<dbReference type="CDD" id="cd00009">
    <property type="entry name" value="AAA"/>
    <property type="match status" value="1"/>
</dbReference>
<dbReference type="SMART" id="SM00382">
    <property type="entry name" value="AAA"/>
    <property type="match status" value="2"/>
</dbReference>
<dbReference type="GO" id="GO:0016887">
    <property type="term" value="F:ATP hydrolysis activity"/>
    <property type="evidence" value="ECO:0007669"/>
    <property type="project" value="InterPro"/>
</dbReference>
<protein>
    <submittedName>
        <fullName evidence="5">ATP-dependent Clp protease</fullName>
    </submittedName>
</protein>
<name>A0A0R1TSK9_9LACO</name>
<dbReference type="PANTHER" id="PTHR11638">
    <property type="entry name" value="ATP-DEPENDENT CLP PROTEASE"/>
    <property type="match status" value="1"/>
</dbReference>
<dbReference type="GO" id="GO:0005737">
    <property type="term" value="C:cytoplasm"/>
    <property type="evidence" value="ECO:0007669"/>
    <property type="project" value="TreeGrafter"/>
</dbReference>
<evidence type="ECO:0000256" key="2">
    <source>
        <dbReference type="ARBA" id="ARBA00022840"/>
    </source>
</evidence>
<comment type="caution">
    <text evidence="5">The sequence shown here is derived from an EMBL/GenBank/DDBJ whole genome shotgun (WGS) entry which is preliminary data.</text>
</comment>
<dbReference type="SUPFAM" id="SSF52540">
    <property type="entry name" value="P-loop containing nucleoside triphosphate hydrolases"/>
    <property type="match status" value="2"/>
</dbReference>
<keyword evidence="5" id="KW-0378">Hydrolase</keyword>